<proteinExistence type="predicted"/>
<gene>
    <name evidence="1" type="ORF">BT62DRAFT_924505</name>
</gene>
<reference evidence="1" key="1">
    <citation type="submission" date="2020-11" db="EMBL/GenBank/DDBJ databases">
        <title>Adaptations for nitrogen fixation in a non-lichenized fungal sporocarp promotes dispersal by wood-feeding termites.</title>
        <authorList>
            <consortium name="DOE Joint Genome Institute"/>
            <person name="Koch R.A."/>
            <person name="Yoon G."/>
            <person name="Arayal U."/>
            <person name="Lail K."/>
            <person name="Amirebrahimi M."/>
            <person name="Labutti K."/>
            <person name="Lipzen A."/>
            <person name="Riley R."/>
            <person name="Barry K."/>
            <person name="Henrissat B."/>
            <person name="Grigoriev I.V."/>
            <person name="Herr J.R."/>
            <person name="Aime M.C."/>
        </authorList>
    </citation>
    <scope>NUCLEOTIDE SEQUENCE</scope>
    <source>
        <strain evidence="1">MCA 3950</strain>
    </source>
</reference>
<dbReference type="Proteomes" id="UP000812287">
    <property type="component" value="Unassembled WGS sequence"/>
</dbReference>
<dbReference type="OrthoDB" id="2885537at2759"/>
<dbReference type="GeneID" id="66106916"/>
<keyword evidence="2" id="KW-1185">Reference proteome</keyword>
<evidence type="ECO:0000313" key="2">
    <source>
        <dbReference type="Proteomes" id="UP000812287"/>
    </source>
</evidence>
<comment type="caution">
    <text evidence="1">The sequence shown here is derived from an EMBL/GenBank/DDBJ whole genome shotgun (WGS) entry which is preliminary data.</text>
</comment>
<protein>
    <submittedName>
        <fullName evidence="1">Uncharacterized protein</fullName>
    </submittedName>
</protein>
<accession>A0A9P7VFG3</accession>
<evidence type="ECO:0000313" key="1">
    <source>
        <dbReference type="EMBL" id="KAG7439734.1"/>
    </source>
</evidence>
<dbReference type="AlphaFoldDB" id="A0A9P7VFG3"/>
<dbReference type="EMBL" id="MU250585">
    <property type="protein sequence ID" value="KAG7439734.1"/>
    <property type="molecule type" value="Genomic_DNA"/>
</dbReference>
<organism evidence="1 2">
    <name type="scientific">Guyanagaster necrorhizus</name>
    <dbReference type="NCBI Taxonomy" id="856835"/>
    <lineage>
        <taxon>Eukaryota</taxon>
        <taxon>Fungi</taxon>
        <taxon>Dikarya</taxon>
        <taxon>Basidiomycota</taxon>
        <taxon>Agaricomycotina</taxon>
        <taxon>Agaricomycetes</taxon>
        <taxon>Agaricomycetidae</taxon>
        <taxon>Agaricales</taxon>
        <taxon>Marasmiineae</taxon>
        <taxon>Physalacriaceae</taxon>
        <taxon>Guyanagaster</taxon>
    </lineage>
</organism>
<dbReference type="RefSeq" id="XP_043033234.1">
    <property type="nucleotide sequence ID" value="XM_043184619.1"/>
</dbReference>
<name>A0A9P7VFG3_9AGAR</name>
<sequence>MYVLFICHGCKTVRLDCDPTAVYVQSHGSTPIEVLLTFVFRRGTNGEILDCIPQLNDFFPADELARRRVGRRGRDSPFELWYHKNQMQLGIEERNSVNDTIVGLTGFVQRQKLWYGPIIALILQRDWGNIAPVSWRDEVP</sequence>